<keyword evidence="1" id="KW-1133">Transmembrane helix</keyword>
<evidence type="ECO:0000256" key="1">
    <source>
        <dbReference type="SAM" id="Phobius"/>
    </source>
</evidence>
<feature type="transmembrane region" description="Helical" evidence="1">
    <location>
        <begin position="107"/>
        <end position="130"/>
    </location>
</feature>
<evidence type="ECO:0000313" key="3">
    <source>
        <dbReference type="Proteomes" id="UP000481872"/>
    </source>
</evidence>
<comment type="caution">
    <text evidence="2">The sequence shown here is derived from an EMBL/GenBank/DDBJ whole genome shotgun (WGS) entry which is preliminary data.</text>
</comment>
<keyword evidence="3" id="KW-1185">Reference proteome</keyword>
<keyword evidence="1" id="KW-0472">Membrane</keyword>
<gene>
    <name evidence="2" type="ORF">G3M99_15760</name>
</gene>
<organism evidence="2 3">
    <name type="scientific">Clostridium senegalense</name>
    <dbReference type="NCBI Taxonomy" id="1465809"/>
    <lineage>
        <taxon>Bacteria</taxon>
        <taxon>Bacillati</taxon>
        <taxon>Bacillota</taxon>
        <taxon>Clostridia</taxon>
        <taxon>Eubacteriales</taxon>
        <taxon>Clostridiaceae</taxon>
        <taxon>Clostridium</taxon>
    </lineage>
</organism>
<feature type="transmembrane region" description="Helical" evidence="1">
    <location>
        <begin position="79"/>
        <end position="101"/>
    </location>
</feature>
<dbReference type="Pfam" id="PF22564">
    <property type="entry name" value="HAAS"/>
    <property type="match status" value="1"/>
</dbReference>
<accession>A0A6M0H8U1</accession>
<reference evidence="2 3" key="1">
    <citation type="submission" date="2020-02" db="EMBL/GenBank/DDBJ databases">
        <title>Genome assembly of a novel Clostridium senegalense strain.</title>
        <authorList>
            <person name="Gupta T.B."/>
            <person name="Jauregui R."/>
            <person name="Maclean P."/>
            <person name="Nawarathana A."/>
            <person name="Brightwell G."/>
        </authorList>
    </citation>
    <scope>NUCLEOTIDE SEQUENCE [LARGE SCALE GENOMIC DNA]</scope>
    <source>
        <strain evidence="2 3">AGRFS4</strain>
    </source>
</reference>
<dbReference type="Proteomes" id="UP000481872">
    <property type="component" value="Unassembled WGS sequence"/>
</dbReference>
<keyword evidence="1" id="KW-0812">Transmembrane</keyword>
<proteinExistence type="predicted"/>
<dbReference type="RefSeq" id="WP_199870761.1">
    <property type="nucleotide sequence ID" value="NZ_JAAGPU010000038.1"/>
</dbReference>
<sequence>MSKDEFLAQLRNGLKELDKYTLEDILKDYEEYFIHGREEGKTEDTICKELGTPEQIIENLCEQGIINKNHLIASNKNKVTYSSFNIVILVILNLILVSILFPIVSGIIGIAISLVISLPFVAIATIGLIFTTIINKLTIFPLFCLLTILSAIILILIGIYFLTYGIVILSKKYINWNKNFARGE</sequence>
<dbReference type="EMBL" id="JAAGPU010000038">
    <property type="protein sequence ID" value="NEU06271.1"/>
    <property type="molecule type" value="Genomic_DNA"/>
</dbReference>
<feature type="transmembrane region" description="Helical" evidence="1">
    <location>
        <begin position="142"/>
        <end position="169"/>
    </location>
</feature>
<name>A0A6M0H8U1_9CLOT</name>
<protein>
    <submittedName>
        <fullName evidence="2">DUF1700 domain-containing protein</fullName>
    </submittedName>
</protein>
<evidence type="ECO:0000313" key="2">
    <source>
        <dbReference type="EMBL" id="NEU06271.1"/>
    </source>
</evidence>
<dbReference type="AlphaFoldDB" id="A0A6M0H8U1"/>